<dbReference type="EMBL" id="CP107551">
    <property type="protein sequence ID" value="UYP18257.1"/>
    <property type="molecule type" value="Genomic_DNA"/>
</dbReference>
<dbReference type="Proteomes" id="UP001156484">
    <property type="component" value="Chromosome"/>
</dbReference>
<keyword evidence="2" id="KW-1185">Reference proteome</keyword>
<protein>
    <submittedName>
        <fullName evidence="1">Uncharacterized protein</fullName>
    </submittedName>
</protein>
<proteinExistence type="predicted"/>
<evidence type="ECO:0000313" key="1">
    <source>
        <dbReference type="EMBL" id="UYP18257.1"/>
    </source>
</evidence>
<organism evidence="1 2">
    <name type="scientific">Rhodococcus sacchari</name>
    <dbReference type="NCBI Taxonomy" id="2962047"/>
    <lineage>
        <taxon>Bacteria</taxon>
        <taxon>Bacillati</taxon>
        <taxon>Actinomycetota</taxon>
        <taxon>Actinomycetes</taxon>
        <taxon>Mycobacteriales</taxon>
        <taxon>Nocardiaceae</taxon>
        <taxon>Rhodococcus</taxon>
    </lineage>
</organism>
<gene>
    <name evidence="1" type="ORF">OED52_16570</name>
</gene>
<name>A0ACD4DDV4_9NOCA</name>
<evidence type="ECO:0000313" key="2">
    <source>
        <dbReference type="Proteomes" id="UP001156484"/>
    </source>
</evidence>
<accession>A0ACD4DDV4</accession>
<sequence>MTSISGSVPDTPPPPGLALEDTDLWDAAVSLLRRTYRSGRHEVAAAVRTRSSGIHVGVHMAGSAGRTSICAEGMALGAVLAATPPELSLADEIDTVLAVLHRPGIGMRIVSACGVCRELLFDYCPEAWNYVHRFPDDAPPPGTPEAVYLPETGRGIREVPALAPGSAERLRVRELMPAKNVRSW</sequence>
<reference evidence="1" key="1">
    <citation type="submission" date="2022-10" db="EMBL/GenBank/DDBJ databases">
        <title>Rhodococcus ferula Z13 complete genome.</title>
        <authorList>
            <person name="Long X."/>
            <person name="Zang M."/>
        </authorList>
    </citation>
    <scope>NUCLEOTIDE SEQUENCE</scope>
    <source>
        <strain evidence="1">Z13</strain>
    </source>
</reference>